<evidence type="ECO:0000313" key="1">
    <source>
        <dbReference type="Proteomes" id="UP000887579"/>
    </source>
</evidence>
<dbReference type="Proteomes" id="UP000887579">
    <property type="component" value="Unplaced"/>
</dbReference>
<organism evidence="1 2">
    <name type="scientific">Panagrolaimus sp. ES5</name>
    <dbReference type="NCBI Taxonomy" id="591445"/>
    <lineage>
        <taxon>Eukaryota</taxon>
        <taxon>Metazoa</taxon>
        <taxon>Ecdysozoa</taxon>
        <taxon>Nematoda</taxon>
        <taxon>Chromadorea</taxon>
        <taxon>Rhabditida</taxon>
        <taxon>Tylenchina</taxon>
        <taxon>Panagrolaimomorpha</taxon>
        <taxon>Panagrolaimoidea</taxon>
        <taxon>Panagrolaimidae</taxon>
        <taxon>Panagrolaimus</taxon>
    </lineage>
</organism>
<dbReference type="WBParaSite" id="ES5_v2.g18893.t1">
    <property type="protein sequence ID" value="ES5_v2.g18893.t1"/>
    <property type="gene ID" value="ES5_v2.g18893"/>
</dbReference>
<protein>
    <submittedName>
        <fullName evidence="2">Uncharacterized protein</fullName>
    </submittedName>
</protein>
<sequence length="85" mass="9946">MKLCKPDGSCPKLRERFLKFTLFDDGIKIMRHDIRQDGTAAIYNEKEFECLEYENPELLDKIDGLLVEIDCKTTHVKKILVKCIQ</sequence>
<proteinExistence type="predicted"/>
<accession>A0AC34FP55</accession>
<evidence type="ECO:0000313" key="2">
    <source>
        <dbReference type="WBParaSite" id="ES5_v2.g18893.t1"/>
    </source>
</evidence>
<reference evidence="2" key="1">
    <citation type="submission" date="2022-11" db="UniProtKB">
        <authorList>
            <consortium name="WormBaseParasite"/>
        </authorList>
    </citation>
    <scope>IDENTIFICATION</scope>
</reference>
<name>A0AC34FP55_9BILA</name>